<organism evidence="6 7">
    <name type="scientific">Hafnia paralvei</name>
    <dbReference type="NCBI Taxonomy" id="546367"/>
    <lineage>
        <taxon>Bacteria</taxon>
        <taxon>Pseudomonadati</taxon>
        <taxon>Pseudomonadota</taxon>
        <taxon>Gammaproteobacteria</taxon>
        <taxon>Enterobacterales</taxon>
        <taxon>Hafniaceae</taxon>
        <taxon>Hafnia</taxon>
    </lineage>
</organism>
<dbReference type="OrthoDB" id="9803764at2"/>
<dbReference type="GO" id="GO:0003700">
    <property type="term" value="F:DNA-binding transcription factor activity"/>
    <property type="evidence" value="ECO:0007669"/>
    <property type="project" value="InterPro"/>
</dbReference>
<dbReference type="InterPro" id="IPR020449">
    <property type="entry name" value="Tscrpt_reg_AraC-type_HTH"/>
</dbReference>
<dbReference type="Gene3D" id="1.10.10.60">
    <property type="entry name" value="Homeodomain-like"/>
    <property type="match status" value="2"/>
</dbReference>
<dbReference type="NCBIfam" id="NF006902">
    <property type="entry name" value="PRK09393.1"/>
    <property type="match status" value="1"/>
</dbReference>
<dbReference type="SUPFAM" id="SSF52317">
    <property type="entry name" value="Class I glutamine amidotransferase-like"/>
    <property type="match status" value="1"/>
</dbReference>
<keyword evidence="4" id="KW-0472">Membrane</keyword>
<dbReference type="InterPro" id="IPR018062">
    <property type="entry name" value="HTH_AraC-typ_CS"/>
</dbReference>
<dbReference type="PROSITE" id="PS00041">
    <property type="entry name" value="HTH_ARAC_FAMILY_1"/>
    <property type="match status" value="1"/>
</dbReference>
<evidence type="ECO:0000256" key="1">
    <source>
        <dbReference type="ARBA" id="ARBA00023015"/>
    </source>
</evidence>
<evidence type="ECO:0000313" key="6">
    <source>
        <dbReference type="EMBL" id="PAV98125.1"/>
    </source>
</evidence>
<sequence length="325" mass="36020">MDRNPGLVATLAYDGLCSFEFGIALEIFALPRPEFDFPWYQHCVVGVDDGPMRTTNGVTMLAEHGLEYLAQAKTIVIPGWRGNDVPPPPALLEAVRAAYKRGVRFITICSGVFVLAAAGILSGKRVTTHWRYCQQLAERYPDVQVDADVLYVDSGQIMTSAGSAAGIDACLYLVSKDFGVQIANRVARRLVMAPQRSGGQKQFIAHSLEVKTHDGLYLLLEKVQTSLHLSWSVKMMARESNMSERTLARRFAKSLGMSPASWLQQARMSLACEQLELGNKHIESVAEMCGFSTSEGFRQAFRQHLGISPSVYRRRFSQNNPLSDV</sequence>
<dbReference type="Pfam" id="PF01965">
    <property type="entry name" value="DJ-1_PfpI"/>
    <property type="match status" value="1"/>
</dbReference>
<dbReference type="EMBL" id="NQMS01000001">
    <property type="protein sequence ID" value="PAV98125.1"/>
    <property type="molecule type" value="Genomic_DNA"/>
</dbReference>
<dbReference type="InterPro" id="IPR009057">
    <property type="entry name" value="Homeodomain-like_sf"/>
</dbReference>
<dbReference type="PRINTS" id="PR00032">
    <property type="entry name" value="HTHARAC"/>
</dbReference>
<keyword evidence="4" id="KW-0812">Transmembrane</keyword>
<evidence type="ECO:0000313" key="7">
    <source>
        <dbReference type="Proteomes" id="UP000218796"/>
    </source>
</evidence>
<evidence type="ECO:0000256" key="4">
    <source>
        <dbReference type="SAM" id="Phobius"/>
    </source>
</evidence>
<feature type="domain" description="HTH araC/xylS-type" evidence="5">
    <location>
        <begin position="217"/>
        <end position="315"/>
    </location>
</feature>
<evidence type="ECO:0000259" key="5">
    <source>
        <dbReference type="PROSITE" id="PS01124"/>
    </source>
</evidence>
<dbReference type="PROSITE" id="PS01124">
    <property type="entry name" value="HTH_ARAC_FAMILY_2"/>
    <property type="match status" value="1"/>
</dbReference>
<dbReference type="RefSeq" id="WP_039187152.1">
    <property type="nucleotide sequence ID" value="NZ_CAUFSP010000002.1"/>
</dbReference>
<gene>
    <name evidence="6" type="ORF">CJD50_01155</name>
</gene>
<protein>
    <submittedName>
        <fullName evidence="6">Transcriptional regulator FtrA</fullName>
    </submittedName>
</protein>
<name>A0A2A2MGL7_9GAMM</name>
<evidence type="ECO:0000256" key="3">
    <source>
        <dbReference type="ARBA" id="ARBA00023163"/>
    </source>
</evidence>
<keyword evidence="3" id="KW-0804">Transcription</keyword>
<accession>A0A2A2MGL7</accession>
<reference evidence="6 7" key="1">
    <citation type="submission" date="2017-08" db="EMBL/GenBank/DDBJ databases">
        <title>Draft Genome Sequence of Hafnia alvei CITHA-6 Isolated from Raw Bovine Milk.</title>
        <authorList>
            <person name="Culligan E.P."/>
            <person name="Mcsweeney A."/>
            <person name="O'Doherty C."/>
            <person name="Gleeson E."/>
            <person name="O'Riordan D."/>
            <person name="Sleator R.D."/>
        </authorList>
    </citation>
    <scope>NUCLEOTIDE SEQUENCE [LARGE SCALE GENOMIC DNA]</scope>
    <source>
        <strain evidence="6 7">CITHA-6</strain>
    </source>
</reference>
<keyword evidence="4" id="KW-1133">Transmembrane helix</keyword>
<dbReference type="PANTHER" id="PTHR43130">
    <property type="entry name" value="ARAC-FAMILY TRANSCRIPTIONAL REGULATOR"/>
    <property type="match status" value="1"/>
</dbReference>
<dbReference type="AlphaFoldDB" id="A0A2A2MGL7"/>
<evidence type="ECO:0000256" key="2">
    <source>
        <dbReference type="ARBA" id="ARBA00023125"/>
    </source>
</evidence>
<proteinExistence type="predicted"/>
<keyword evidence="1" id="KW-0805">Transcription regulation</keyword>
<dbReference type="InterPro" id="IPR018060">
    <property type="entry name" value="HTH_AraC"/>
</dbReference>
<dbReference type="Pfam" id="PF12833">
    <property type="entry name" value="HTH_18"/>
    <property type="match status" value="1"/>
</dbReference>
<dbReference type="Proteomes" id="UP000218796">
    <property type="component" value="Unassembled WGS sequence"/>
</dbReference>
<keyword evidence="7" id="KW-1185">Reference proteome</keyword>
<dbReference type="SMART" id="SM00342">
    <property type="entry name" value="HTH_ARAC"/>
    <property type="match status" value="1"/>
</dbReference>
<dbReference type="Gene3D" id="3.40.50.880">
    <property type="match status" value="1"/>
</dbReference>
<keyword evidence="2" id="KW-0238">DNA-binding</keyword>
<dbReference type="InterPro" id="IPR052158">
    <property type="entry name" value="INH-QAR"/>
</dbReference>
<dbReference type="PANTHER" id="PTHR43130:SF3">
    <property type="entry name" value="HTH-TYPE TRANSCRIPTIONAL REGULATOR RV1931C"/>
    <property type="match status" value="1"/>
</dbReference>
<comment type="caution">
    <text evidence="6">The sequence shown here is derived from an EMBL/GenBank/DDBJ whole genome shotgun (WGS) entry which is preliminary data.</text>
</comment>
<dbReference type="SUPFAM" id="SSF46689">
    <property type="entry name" value="Homeodomain-like"/>
    <property type="match status" value="2"/>
</dbReference>
<dbReference type="CDD" id="cd03137">
    <property type="entry name" value="GATase1_AraC_1"/>
    <property type="match status" value="1"/>
</dbReference>
<dbReference type="InterPro" id="IPR029062">
    <property type="entry name" value="Class_I_gatase-like"/>
</dbReference>
<dbReference type="GO" id="GO:0043565">
    <property type="term" value="F:sequence-specific DNA binding"/>
    <property type="evidence" value="ECO:0007669"/>
    <property type="project" value="InterPro"/>
</dbReference>
<feature type="transmembrane region" description="Helical" evidence="4">
    <location>
        <begin position="105"/>
        <end position="123"/>
    </location>
</feature>
<dbReference type="InterPro" id="IPR002818">
    <property type="entry name" value="DJ-1/PfpI"/>
</dbReference>